<feature type="transmembrane region" description="Helical" evidence="7">
    <location>
        <begin position="228"/>
        <end position="247"/>
    </location>
</feature>
<dbReference type="OrthoDB" id="5342292at2759"/>
<dbReference type="InterPro" id="IPR049326">
    <property type="entry name" value="Rhodopsin_dom_fungi"/>
</dbReference>
<feature type="compositionally biased region" description="Basic and acidic residues" evidence="6">
    <location>
        <begin position="390"/>
        <end position="406"/>
    </location>
</feature>
<name>A0A167GIJ7_9HYPO</name>
<evidence type="ECO:0000256" key="5">
    <source>
        <dbReference type="ARBA" id="ARBA00038359"/>
    </source>
</evidence>
<dbReference type="EMBL" id="AZHA01000007">
    <property type="protein sequence ID" value="OAA46675.1"/>
    <property type="molecule type" value="Genomic_DNA"/>
</dbReference>
<feature type="compositionally biased region" description="Basic residues" evidence="6">
    <location>
        <begin position="321"/>
        <end position="331"/>
    </location>
</feature>
<accession>A0A167GIJ7</accession>
<evidence type="ECO:0000256" key="4">
    <source>
        <dbReference type="ARBA" id="ARBA00023136"/>
    </source>
</evidence>
<feature type="transmembrane region" description="Helical" evidence="7">
    <location>
        <begin position="32"/>
        <end position="51"/>
    </location>
</feature>
<feature type="compositionally biased region" description="Polar residues" evidence="6">
    <location>
        <begin position="378"/>
        <end position="389"/>
    </location>
</feature>
<evidence type="ECO:0000313" key="10">
    <source>
        <dbReference type="Proteomes" id="UP000076863"/>
    </source>
</evidence>
<evidence type="ECO:0000256" key="2">
    <source>
        <dbReference type="ARBA" id="ARBA00022692"/>
    </source>
</evidence>
<evidence type="ECO:0000256" key="3">
    <source>
        <dbReference type="ARBA" id="ARBA00022989"/>
    </source>
</evidence>
<dbReference type="PANTHER" id="PTHR33048">
    <property type="entry name" value="PTH11-LIKE INTEGRAL MEMBRANE PROTEIN (AFU_ORTHOLOGUE AFUA_5G11245)"/>
    <property type="match status" value="1"/>
</dbReference>
<feature type="domain" description="Rhodopsin" evidence="8">
    <location>
        <begin position="53"/>
        <end position="289"/>
    </location>
</feature>
<feature type="region of interest" description="Disordered" evidence="6">
    <location>
        <begin position="302"/>
        <end position="406"/>
    </location>
</feature>
<dbReference type="Pfam" id="PF20684">
    <property type="entry name" value="Fung_rhodopsin"/>
    <property type="match status" value="1"/>
</dbReference>
<dbReference type="InterPro" id="IPR052337">
    <property type="entry name" value="SAT4-like"/>
</dbReference>
<comment type="similarity">
    <text evidence="5">Belongs to the SAT4 family.</text>
</comment>
<feature type="transmembrane region" description="Helical" evidence="7">
    <location>
        <begin position="146"/>
        <end position="169"/>
    </location>
</feature>
<feature type="transmembrane region" description="Helical" evidence="7">
    <location>
        <begin position="72"/>
        <end position="91"/>
    </location>
</feature>
<gene>
    <name evidence="9" type="ORF">BBO_03230</name>
</gene>
<feature type="transmembrane region" description="Helical" evidence="7">
    <location>
        <begin position="189"/>
        <end position="216"/>
    </location>
</feature>
<evidence type="ECO:0000313" key="9">
    <source>
        <dbReference type="EMBL" id="OAA46675.1"/>
    </source>
</evidence>
<evidence type="ECO:0000256" key="7">
    <source>
        <dbReference type="SAM" id="Phobius"/>
    </source>
</evidence>
<sequence length="406" mass="45108">MASFPVVNGVTVLMAPPDGVTPDFDNPRQNRWLQHYLAFGIGGPLALAFLCQRYYTKLYLSKGLQIDDAFMFLGWIMSVATQAILTYSIAQDGMCAHAWEMSLERFERYSIFVYVAAPVYQLCNGFTKLSLLCIYLQLSPQRCFRLVTWLSIVLVALYTVTIAVIMLFHCSPVRKAFDLRIQTGACLDAGILYMATAVSNILTDVMLFLLPTPMVLRLEMDRAQKMGAIAIFGIASATVATSIVRLVYLPATLRSTDPSWDAAPANVWTFVEGNLFVICGCMPTVRRFARHLCPGWFGTNSPAASKNSAQSTLVTWGAGRTRPRTRRHRRWSQFEDPSEMELVQRGGACEDKTAEHSVEAVNRSGAHVEQGPKRPQDNRSTTSADTNSAKTEHYTETDGEAKNDNG</sequence>
<comment type="caution">
    <text evidence="9">The sequence shown here is derived from an EMBL/GenBank/DDBJ whole genome shotgun (WGS) entry which is preliminary data.</text>
</comment>
<comment type="subcellular location">
    <subcellularLocation>
        <location evidence="1">Membrane</location>
        <topology evidence="1">Multi-pass membrane protein</topology>
    </subcellularLocation>
</comment>
<feature type="compositionally biased region" description="Polar residues" evidence="6">
    <location>
        <begin position="302"/>
        <end position="314"/>
    </location>
</feature>
<dbReference type="AlphaFoldDB" id="A0A167GIJ7"/>
<keyword evidence="2 7" id="KW-0812">Transmembrane</keyword>
<dbReference type="PANTHER" id="PTHR33048:SF124">
    <property type="entry name" value="INTEGRAL MEMBRANE PROTEIN"/>
    <property type="match status" value="1"/>
</dbReference>
<evidence type="ECO:0000256" key="1">
    <source>
        <dbReference type="ARBA" id="ARBA00004141"/>
    </source>
</evidence>
<keyword evidence="4 7" id="KW-0472">Membrane</keyword>
<dbReference type="Proteomes" id="UP000076863">
    <property type="component" value="Unassembled WGS sequence"/>
</dbReference>
<feature type="compositionally biased region" description="Basic and acidic residues" evidence="6">
    <location>
        <begin position="348"/>
        <end position="358"/>
    </location>
</feature>
<keyword evidence="10" id="KW-1185">Reference proteome</keyword>
<proteinExistence type="inferred from homology"/>
<dbReference type="GO" id="GO:0016020">
    <property type="term" value="C:membrane"/>
    <property type="evidence" value="ECO:0007669"/>
    <property type="project" value="UniProtKB-SubCell"/>
</dbReference>
<protein>
    <submittedName>
        <fullName evidence="9">Pth11-like protein</fullName>
    </submittedName>
</protein>
<reference evidence="9 10" key="1">
    <citation type="journal article" date="2016" name="Genome Biol. Evol.">
        <title>Divergent and convergent evolution of fungal pathogenicity.</title>
        <authorList>
            <person name="Shang Y."/>
            <person name="Xiao G."/>
            <person name="Zheng P."/>
            <person name="Cen K."/>
            <person name="Zhan S."/>
            <person name="Wang C."/>
        </authorList>
    </citation>
    <scope>NUCLEOTIDE SEQUENCE [LARGE SCALE GENOMIC DNA]</scope>
    <source>
        <strain evidence="9 10">RCEF 3172</strain>
    </source>
</reference>
<keyword evidence="3 7" id="KW-1133">Transmembrane helix</keyword>
<organism evidence="9 10">
    <name type="scientific">Beauveria brongniartii RCEF 3172</name>
    <dbReference type="NCBI Taxonomy" id="1081107"/>
    <lineage>
        <taxon>Eukaryota</taxon>
        <taxon>Fungi</taxon>
        <taxon>Dikarya</taxon>
        <taxon>Ascomycota</taxon>
        <taxon>Pezizomycotina</taxon>
        <taxon>Sordariomycetes</taxon>
        <taxon>Hypocreomycetidae</taxon>
        <taxon>Hypocreales</taxon>
        <taxon>Cordycipitaceae</taxon>
        <taxon>Beauveria</taxon>
        <taxon>Beauveria brongniartii</taxon>
    </lineage>
</organism>
<evidence type="ECO:0000259" key="8">
    <source>
        <dbReference type="Pfam" id="PF20684"/>
    </source>
</evidence>
<evidence type="ECO:0000256" key="6">
    <source>
        <dbReference type="SAM" id="MobiDB-lite"/>
    </source>
</evidence>